<sequence length="50" mass="5711">KSTSSENLFPKEESKMQQLTKSSKKDYKTQTSVKKVVVNGTMEEQEKTSK</sequence>
<evidence type="ECO:0000256" key="1">
    <source>
        <dbReference type="SAM" id="MobiDB-lite"/>
    </source>
</evidence>
<proteinExistence type="predicted"/>
<dbReference type="AlphaFoldDB" id="A0AA86SQ88"/>
<dbReference type="EMBL" id="OY731404">
    <property type="protein sequence ID" value="CAJ1969775.1"/>
    <property type="molecule type" value="Genomic_DNA"/>
</dbReference>
<accession>A0AA86SQ88</accession>
<reference evidence="2" key="1">
    <citation type="submission" date="2023-10" db="EMBL/GenBank/DDBJ databases">
        <authorList>
            <person name="Domelevo Entfellner J.-B."/>
        </authorList>
    </citation>
    <scope>NUCLEOTIDE SEQUENCE</scope>
</reference>
<dbReference type="Gramene" id="rna-AYBTSS11_LOCUS22435">
    <property type="protein sequence ID" value="CAJ1969775.1"/>
    <property type="gene ID" value="gene-AYBTSS11_LOCUS22435"/>
</dbReference>
<evidence type="ECO:0000313" key="3">
    <source>
        <dbReference type="Proteomes" id="UP001189624"/>
    </source>
</evidence>
<protein>
    <submittedName>
        <fullName evidence="2">Uncharacterized protein</fullName>
    </submittedName>
</protein>
<organism evidence="2 3">
    <name type="scientific">Sphenostylis stenocarpa</name>
    <dbReference type="NCBI Taxonomy" id="92480"/>
    <lineage>
        <taxon>Eukaryota</taxon>
        <taxon>Viridiplantae</taxon>
        <taxon>Streptophyta</taxon>
        <taxon>Embryophyta</taxon>
        <taxon>Tracheophyta</taxon>
        <taxon>Spermatophyta</taxon>
        <taxon>Magnoliopsida</taxon>
        <taxon>eudicotyledons</taxon>
        <taxon>Gunneridae</taxon>
        <taxon>Pentapetalae</taxon>
        <taxon>rosids</taxon>
        <taxon>fabids</taxon>
        <taxon>Fabales</taxon>
        <taxon>Fabaceae</taxon>
        <taxon>Papilionoideae</taxon>
        <taxon>50 kb inversion clade</taxon>
        <taxon>NPAAA clade</taxon>
        <taxon>indigoferoid/millettioid clade</taxon>
        <taxon>Phaseoleae</taxon>
        <taxon>Sphenostylis</taxon>
    </lineage>
</organism>
<feature type="non-terminal residue" evidence="2">
    <location>
        <position position="1"/>
    </location>
</feature>
<gene>
    <name evidence="2" type="ORF">AYBTSS11_LOCUS22435</name>
</gene>
<feature type="region of interest" description="Disordered" evidence="1">
    <location>
        <begin position="1"/>
        <end position="31"/>
    </location>
</feature>
<name>A0AA86SQ88_9FABA</name>
<keyword evidence="3" id="KW-1185">Reference proteome</keyword>
<evidence type="ECO:0000313" key="2">
    <source>
        <dbReference type="EMBL" id="CAJ1969775.1"/>
    </source>
</evidence>
<dbReference type="Proteomes" id="UP001189624">
    <property type="component" value="Chromosome 7"/>
</dbReference>